<comment type="caution">
    <text evidence="2">The sequence shown here is derived from an EMBL/GenBank/DDBJ whole genome shotgun (WGS) entry which is preliminary data.</text>
</comment>
<protein>
    <submittedName>
        <fullName evidence="2">Uncharacterized protein</fullName>
    </submittedName>
</protein>
<gene>
    <name evidence="2" type="ORF">EV199_3668</name>
</gene>
<evidence type="ECO:0000313" key="2">
    <source>
        <dbReference type="EMBL" id="RZS71758.1"/>
    </source>
</evidence>
<evidence type="ECO:0000313" key="3">
    <source>
        <dbReference type="Proteomes" id="UP000293874"/>
    </source>
</evidence>
<accession>A0A4Q7MTC2</accession>
<organism evidence="2 3">
    <name type="scientific">Pseudobacter ginsenosidimutans</name>
    <dbReference type="NCBI Taxonomy" id="661488"/>
    <lineage>
        <taxon>Bacteria</taxon>
        <taxon>Pseudomonadati</taxon>
        <taxon>Bacteroidota</taxon>
        <taxon>Chitinophagia</taxon>
        <taxon>Chitinophagales</taxon>
        <taxon>Chitinophagaceae</taxon>
        <taxon>Pseudobacter</taxon>
    </lineage>
</organism>
<feature type="signal peptide" evidence="1">
    <location>
        <begin position="1"/>
        <end position="19"/>
    </location>
</feature>
<name>A0A4Q7MTC2_9BACT</name>
<dbReference type="AlphaFoldDB" id="A0A4Q7MTC2"/>
<dbReference type="EMBL" id="SGXA01000002">
    <property type="protein sequence ID" value="RZS71758.1"/>
    <property type="molecule type" value="Genomic_DNA"/>
</dbReference>
<reference evidence="2 3" key="1">
    <citation type="submission" date="2019-02" db="EMBL/GenBank/DDBJ databases">
        <title>Genomic Encyclopedia of Type Strains, Phase IV (KMG-IV): sequencing the most valuable type-strain genomes for metagenomic binning, comparative biology and taxonomic classification.</title>
        <authorList>
            <person name="Goeker M."/>
        </authorList>
    </citation>
    <scope>NUCLEOTIDE SEQUENCE [LARGE SCALE GENOMIC DNA]</scope>
    <source>
        <strain evidence="2 3">DSM 18116</strain>
    </source>
</reference>
<dbReference type="Proteomes" id="UP000293874">
    <property type="component" value="Unassembled WGS sequence"/>
</dbReference>
<sequence length="174" mass="19825">MKSVQILLLFLITTITVTAQGVFSNQTNAALQRVIEDYPNRFKNIKGDLLQESNNSADYQSKVQIPGSLNCVISLANQPASVSNWTCSIYLSPDYDKARQKYQELYDQISNTIIRIKGQKPFILNGSYTTPEQESKSTATRFQMTPAPECVQNLKIEISLRYREEWEVVLSVYE</sequence>
<dbReference type="RefSeq" id="WP_130542234.1">
    <property type="nucleotide sequence ID" value="NZ_CP042431.1"/>
</dbReference>
<keyword evidence="1" id="KW-0732">Signal</keyword>
<dbReference type="OrthoDB" id="657257at2"/>
<feature type="chain" id="PRO_5020577178" evidence="1">
    <location>
        <begin position="20"/>
        <end position="174"/>
    </location>
</feature>
<keyword evidence="3" id="KW-1185">Reference proteome</keyword>
<evidence type="ECO:0000256" key="1">
    <source>
        <dbReference type="SAM" id="SignalP"/>
    </source>
</evidence>
<proteinExistence type="predicted"/>